<gene>
    <name evidence="10" type="ORF">KSZ_42580</name>
</gene>
<evidence type="ECO:0000256" key="2">
    <source>
        <dbReference type="ARBA" id="ARBA00012438"/>
    </source>
</evidence>
<dbReference type="Pfam" id="PF02518">
    <property type="entry name" value="HATPase_c"/>
    <property type="match status" value="1"/>
</dbReference>
<dbReference type="Proteomes" id="UP000635565">
    <property type="component" value="Unassembled WGS sequence"/>
</dbReference>
<dbReference type="SMART" id="SM00065">
    <property type="entry name" value="GAF"/>
    <property type="match status" value="1"/>
</dbReference>
<accession>A0ABQ3VJB2</accession>
<dbReference type="InterPro" id="IPR035965">
    <property type="entry name" value="PAS-like_dom_sf"/>
</dbReference>
<keyword evidence="6" id="KW-0418">Kinase</keyword>
<reference evidence="10 11" key="1">
    <citation type="journal article" date="2021" name="Int. J. Syst. Evol. Microbiol.">
        <title>Reticulibacter mediterranei gen. nov., sp. nov., within the new family Reticulibacteraceae fam. nov., and Ktedonospora formicarum gen. nov., sp. nov., Ktedonobacter robiniae sp. nov., Dictyobacter formicarum sp. nov. and Dictyobacter arantiisoli sp. nov., belonging to the class Ktedonobacteria.</title>
        <authorList>
            <person name="Yabe S."/>
            <person name="Zheng Y."/>
            <person name="Wang C.M."/>
            <person name="Sakai Y."/>
            <person name="Abe K."/>
            <person name="Yokota A."/>
            <person name="Donadio S."/>
            <person name="Cavaletti L."/>
            <person name="Monciardini P."/>
        </authorList>
    </citation>
    <scope>NUCLEOTIDE SEQUENCE [LARGE SCALE GENOMIC DNA]</scope>
    <source>
        <strain evidence="10 11">SOSP1-9</strain>
    </source>
</reference>
<dbReference type="PANTHER" id="PTHR42878:SF7">
    <property type="entry name" value="SENSOR HISTIDINE KINASE GLRK"/>
    <property type="match status" value="1"/>
</dbReference>
<dbReference type="Gene3D" id="3.30.450.20">
    <property type="entry name" value="PAS domain"/>
    <property type="match status" value="1"/>
</dbReference>
<feature type="domain" description="Histidine kinase" evidence="9">
    <location>
        <begin position="391"/>
        <end position="615"/>
    </location>
</feature>
<dbReference type="SUPFAM" id="SSF55874">
    <property type="entry name" value="ATPase domain of HSP90 chaperone/DNA topoisomerase II/histidine kinase"/>
    <property type="match status" value="1"/>
</dbReference>
<dbReference type="SUPFAM" id="SSF55781">
    <property type="entry name" value="GAF domain-like"/>
    <property type="match status" value="1"/>
</dbReference>
<comment type="catalytic activity">
    <reaction evidence="1">
        <text>ATP + protein L-histidine = ADP + protein N-phospho-L-histidine.</text>
        <dbReference type="EC" id="2.7.13.3"/>
    </reaction>
</comment>
<keyword evidence="11" id="KW-1185">Reference proteome</keyword>
<dbReference type="Gene3D" id="1.10.287.130">
    <property type="match status" value="1"/>
</dbReference>
<sequence length="625" mass="68907">MAPTATDNSDWEVDASRRSAAFARTSMALMRETDEGRLLEHITNTCCAATTAELAACSLCAVDTDGKPIDVADEGLFHIACAVGVTDEQRVFAQSVPLAGIGLLRPIFKYGSPVRINDILSPDVTAYHSFLKDHEADGSIFSPHVRDSVFAEPLHATPLPSEHPPLRSFLGAPFLNYDGEVIGALLLGHSKPGHFSAYDELLAAGLATVAAVALENIRSCQRAQLRDRDLEARQELGAQRATLQMIIDEMPGSVYLVHGPDARLVFINRAASALWQGQWELNQPMGEFLQQSQITIFDENGVPIPFEQLAIMRAINQRKATHQQLEELRYADGRYVPMNVSTSLISIPRWLWPTIRSVFSLQDKGPLVVVVHQDMAALIDAECLIDEFIDTAAHELLSPLAILRGFSQSLMLQSKRGCGAALTDWQLEAIEGIEQATTRMAAITTDLLDATRLQAGCLNVQLEPHDLVALVRRVVQRLQLTTSRHQLNVHTGLDHLIVEIDVDRMEQVLTNLIQSAIKYCPEGGPIDLDISEGHESQHVCIAVVSIQIYGISIPTEQQAKIFECFNRTDNAHAFDGAGLGLYLCRALIELHQGQIWFESLESECSAFYITLPAYFEDKPMTCPLT</sequence>
<dbReference type="SUPFAM" id="SSF55785">
    <property type="entry name" value="PYP-like sensor domain (PAS domain)"/>
    <property type="match status" value="1"/>
</dbReference>
<dbReference type="EC" id="2.7.13.3" evidence="2"/>
<keyword evidence="5" id="KW-0547">Nucleotide-binding</keyword>
<keyword evidence="3" id="KW-0597">Phosphoprotein</keyword>
<evidence type="ECO:0000256" key="8">
    <source>
        <dbReference type="ARBA" id="ARBA00023012"/>
    </source>
</evidence>
<evidence type="ECO:0000313" key="10">
    <source>
        <dbReference type="EMBL" id="GHO86252.1"/>
    </source>
</evidence>
<dbReference type="InterPro" id="IPR003594">
    <property type="entry name" value="HATPase_dom"/>
</dbReference>
<comment type="caution">
    <text evidence="10">The sequence shown here is derived from an EMBL/GenBank/DDBJ whole genome shotgun (WGS) entry which is preliminary data.</text>
</comment>
<evidence type="ECO:0000256" key="3">
    <source>
        <dbReference type="ARBA" id="ARBA00022553"/>
    </source>
</evidence>
<name>A0ABQ3VJB2_9CHLR</name>
<dbReference type="InterPro" id="IPR004358">
    <property type="entry name" value="Sig_transdc_His_kin-like_C"/>
</dbReference>
<evidence type="ECO:0000259" key="9">
    <source>
        <dbReference type="PROSITE" id="PS50109"/>
    </source>
</evidence>
<dbReference type="InterPro" id="IPR005467">
    <property type="entry name" value="His_kinase_dom"/>
</dbReference>
<dbReference type="InterPro" id="IPR003018">
    <property type="entry name" value="GAF"/>
</dbReference>
<keyword evidence="8" id="KW-0902">Two-component regulatory system</keyword>
<evidence type="ECO:0000256" key="4">
    <source>
        <dbReference type="ARBA" id="ARBA00022679"/>
    </source>
</evidence>
<dbReference type="InterPro" id="IPR029016">
    <property type="entry name" value="GAF-like_dom_sf"/>
</dbReference>
<dbReference type="InterPro" id="IPR036097">
    <property type="entry name" value="HisK_dim/P_sf"/>
</dbReference>
<dbReference type="PRINTS" id="PR00344">
    <property type="entry name" value="BCTRLSENSOR"/>
</dbReference>
<organism evidence="10 11">
    <name type="scientific">Dictyobacter formicarum</name>
    <dbReference type="NCBI Taxonomy" id="2778368"/>
    <lineage>
        <taxon>Bacteria</taxon>
        <taxon>Bacillati</taxon>
        <taxon>Chloroflexota</taxon>
        <taxon>Ktedonobacteria</taxon>
        <taxon>Ktedonobacterales</taxon>
        <taxon>Dictyobacteraceae</taxon>
        <taxon>Dictyobacter</taxon>
    </lineage>
</organism>
<keyword evidence="7" id="KW-0067">ATP-binding</keyword>
<dbReference type="Gene3D" id="3.30.565.10">
    <property type="entry name" value="Histidine kinase-like ATPase, C-terminal domain"/>
    <property type="match status" value="1"/>
</dbReference>
<evidence type="ECO:0000256" key="6">
    <source>
        <dbReference type="ARBA" id="ARBA00022777"/>
    </source>
</evidence>
<dbReference type="RefSeq" id="WP_201363908.1">
    <property type="nucleotide sequence ID" value="NZ_BNJJ01000012.1"/>
</dbReference>
<dbReference type="SMART" id="SM00387">
    <property type="entry name" value="HATPase_c"/>
    <property type="match status" value="1"/>
</dbReference>
<dbReference type="InterPro" id="IPR003661">
    <property type="entry name" value="HisK_dim/P_dom"/>
</dbReference>
<evidence type="ECO:0000256" key="5">
    <source>
        <dbReference type="ARBA" id="ARBA00022741"/>
    </source>
</evidence>
<evidence type="ECO:0000313" key="11">
    <source>
        <dbReference type="Proteomes" id="UP000635565"/>
    </source>
</evidence>
<protein>
    <recommendedName>
        <fullName evidence="2">histidine kinase</fullName>
        <ecNumber evidence="2">2.7.13.3</ecNumber>
    </recommendedName>
</protein>
<keyword evidence="4" id="KW-0808">Transferase</keyword>
<evidence type="ECO:0000256" key="1">
    <source>
        <dbReference type="ARBA" id="ARBA00000085"/>
    </source>
</evidence>
<evidence type="ECO:0000256" key="7">
    <source>
        <dbReference type="ARBA" id="ARBA00022840"/>
    </source>
</evidence>
<dbReference type="Pfam" id="PF13185">
    <property type="entry name" value="GAF_2"/>
    <property type="match status" value="1"/>
</dbReference>
<dbReference type="InterPro" id="IPR050351">
    <property type="entry name" value="BphY/WalK/GraS-like"/>
</dbReference>
<dbReference type="SUPFAM" id="SSF47384">
    <property type="entry name" value="Homodimeric domain of signal transducing histidine kinase"/>
    <property type="match status" value="1"/>
</dbReference>
<dbReference type="PROSITE" id="PS50109">
    <property type="entry name" value="HIS_KIN"/>
    <property type="match status" value="1"/>
</dbReference>
<proteinExistence type="predicted"/>
<dbReference type="PANTHER" id="PTHR42878">
    <property type="entry name" value="TWO-COMPONENT HISTIDINE KINASE"/>
    <property type="match status" value="1"/>
</dbReference>
<dbReference type="EMBL" id="BNJJ01000012">
    <property type="protein sequence ID" value="GHO86252.1"/>
    <property type="molecule type" value="Genomic_DNA"/>
</dbReference>
<dbReference type="InterPro" id="IPR036890">
    <property type="entry name" value="HATPase_C_sf"/>
</dbReference>
<dbReference type="CDD" id="cd00082">
    <property type="entry name" value="HisKA"/>
    <property type="match status" value="1"/>
</dbReference>
<dbReference type="Pfam" id="PF00512">
    <property type="entry name" value="HisKA"/>
    <property type="match status" value="1"/>
</dbReference>
<dbReference type="SMART" id="SM00388">
    <property type="entry name" value="HisKA"/>
    <property type="match status" value="1"/>
</dbReference>
<dbReference type="Gene3D" id="3.30.450.40">
    <property type="match status" value="1"/>
</dbReference>
<dbReference type="CDD" id="cd00075">
    <property type="entry name" value="HATPase"/>
    <property type="match status" value="1"/>
</dbReference>